<dbReference type="PROSITE" id="PS50977">
    <property type="entry name" value="HTH_TETR_2"/>
    <property type="match status" value="1"/>
</dbReference>
<dbReference type="Gene3D" id="1.10.357.10">
    <property type="entry name" value="Tetracycline Repressor, domain 2"/>
    <property type="match status" value="1"/>
</dbReference>
<dbReference type="PANTHER" id="PTHR30055">
    <property type="entry name" value="HTH-TYPE TRANSCRIPTIONAL REGULATOR RUTR"/>
    <property type="match status" value="1"/>
</dbReference>
<feature type="domain" description="HTH tetR-type" evidence="3">
    <location>
        <begin position="9"/>
        <end position="69"/>
    </location>
</feature>
<evidence type="ECO:0000313" key="4">
    <source>
        <dbReference type="EMBL" id="RJO74769.1"/>
    </source>
</evidence>
<keyword evidence="5" id="KW-1185">Reference proteome</keyword>
<protein>
    <submittedName>
        <fullName evidence="4">TetR/AcrR family transcriptional regulator</fullName>
    </submittedName>
</protein>
<sequence>MTRQRLAPAQRRRLLVAAGAELFAEHDYDAVRMEEVAAAAGVSRALLYRHFPNKRELFVAVYEHASAQLLVETELDPNKPLPEQLSAGLAAHFDYFAANPQAVLAANKVLATDPTVQSIIAGQLGELRTRLLEFTRAEGRTREIATQVLDSWLTFVRVLTVEWLEHGALTRAEMLEISSGALFGALAPLLGPELFRDSTDARP</sequence>
<dbReference type="PANTHER" id="PTHR30055:SF174">
    <property type="entry name" value="TRANSCRIPTIONAL REGULATORY PROTEIN (PROBABLY TETR-FAMILY)-RELATED"/>
    <property type="match status" value="1"/>
</dbReference>
<reference evidence="4 5" key="1">
    <citation type="submission" date="2018-09" db="EMBL/GenBank/DDBJ databases">
        <title>YIM PH21274 draft genome.</title>
        <authorList>
            <person name="Miao C."/>
        </authorList>
    </citation>
    <scope>NUCLEOTIDE SEQUENCE [LARGE SCALE GENOMIC DNA]</scope>
    <source>
        <strain evidence="4 5">YIM PH 21724</strain>
    </source>
</reference>
<dbReference type="SUPFAM" id="SSF46689">
    <property type="entry name" value="Homeodomain-like"/>
    <property type="match status" value="1"/>
</dbReference>
<dbReference type="OrthoDB" id="8479950at2"/>
<dbReference type="AlphaFoldDB" id="A0A3A4JW90"/>
<evidence type="ECO:0000256" key="2">
    <source>
        <dbReference type="PROSITE-ProRule" id="PRU00335"/>
    </source>
</evidence>
<organism evidence="4 5">
    <name type="scientific">Nocardia panacis</name>
    <dbReference type="NCBI Taxonomy" id="2340916"/>
    <lineage>
        <taxon>Bacteria</taxon>
        <taxon>Bacillati</taxon>
        <taxon>Actinomycetota</taxon>
        <taxon>Actinomycetes</taxon>
        <taxon>Mycobacteriales</taxon>
        <taxon>Nocardiaceae</taxon>
        <taxon>Nocardia</taxon>
    </lineage>
</organism>
<dbReference type="GO" id="GO:0003700">
    <property type="term" value="F:DNA-binding transcription factor activity"/>
    <property type="evidence" value="ECO:0007669"/>
    <property type="project" value="TreeGrafter"/>
</dbReference>
<dbReference type="InterPro" id="IPR050109">
    <property type="entry name" value="HTH-type_TetR-like_transc_reg"/>
</dbReference>
<dbReference type="GO" id="GO:0000976">
    <property type="term" value="F:transcription cis-regulatory region binding"/>
    <property type="evidence" value="ECO:0007669"/>
    <property type="project" value="TreeGrafter"/>
</dbReference>
<feature type="DNA-binding region" description="H-T-H motif" evidence="2">
    <location>
        <begin position="32"/>
        <end position="51"/>
    </location>
</feature>
<comment type="caution">
    <text evidence="4">The sequence shown here is derived from an EMBL/GenBank/DDBJ whole genome shotgun (WGS) entry which is preliminary data.</text>
</comment>
<dbReference type="RefSeq" id="WP_120041408.1">
    <property type="nucleotide sequence ID" value="NZ_QZFU01000019.1"/>
</dbReference>
<evidence type="ECO:0000256" key="1">
    <source>
        <dbReference type="ARBA" id="ARBA00023125"/>
    </source>
</evidence>
<dbReference type="Proteomes" id="UP000266677">
    <property type="component" value="Unassembled WGS sequence"/>
</dbReference>
<dbReference type="Pfam" id="PF00440">
    <property type="entry name" value="TetR_N"/>
    <property type="match status" value="1"/>
</dbReference>
<name>A0A3A4JW90_9NOCA</name>
<accession>A0A3A4JW90</accession>
<dbReference type="PRINTS" id="PR00455">
    <property type="entry name" value="HTHTETR"/>
</dbReference>
<keyword evidence="1 2" id="KW-0238">DNA-binding</keyword>
<evidence type="ECO:0000259" key="3">
    <source>
        <dbReference type="PROSITE" id="PS50977"/>
    </source>
</evidence>
<proteinExistence type="predicted"/>
<dbReference type="InterPro" id="IPR009057">
    <property type="entry name" value="Homeodomain-like_sf"/>
</dbReference>
<dbReference type="EMBL" id="QZFU01000019">
    <property type="protein sequence ID" value="RJO74769.1"/>
    <property type="molecule type" value="Genomic_DNA"/>
</dbReference>
<dbReference type="InterPro" id="IPR001647">
    <property type="entry name" value="HTH_TetR"/>
</dbReference>
<evidence type="ECO:0000313" key="5">
    <source>
        <dbReference type="Proteomes" id="UP000266677"/>
    </source>
</evidence>
<gene>
    <name evidence="4" type="ORF">D5S18_15055</name>
</gene>